<dbReference type="InterPro" id="IPR012094">
    <property type="entry name" value="tRNA_Ile_lys_synt"/>
</dbReference>
<evidence type="ECO:0000256" key="8">
    <source>
        <dbReference type="HAMAP-Rule" id="MF_01161"/>
    </source>
</evidence>
<dbReference type="Proteomes" id="UP000679725">
    <property type="component" value="Unassembled WGS sequence"/>
</dbReference>
<evidence type="ECO:0000256" key="4">
    <source>
        <dbReference type="ARBA" id="ARBA00022694"/>
    </source>
</evidence>
<evidence type="ECO:0000256" key="1">
    <source>
        <dbReference type="ARBA" id="ARBA00004496"/>
    </source>
</evidence>
<comment type="catalytic activity">
    <reaction evidence="7 8">
        <text>cytidine(34) in tRNA(Ile2) + L-lysine + ATP = lysidine(34) in tRNA(Ile2) + AMP + diphosphate + H(+)</text>
        <dbReference type="Rhea" id="RHEA:43744"/>
        <dbReference type="Rhea" id="RHEA-COMP:10625"/>
        <dbReference type="Rhea" id="RHEA-COMP:10670"/>
        <dbReference type="ChEBI" id="CHEBI:15378"/>
        <dbReference type="ChEBI" id="CHEBI:30616"/>
        <dbReference type="ChEBI" id="CHEBI:32551"/>
        <dbReference type="ChEBI" id="CHEBI:33019"/>
        <dbReference type="ChEBI" id="CHEBI:82748"/>
        <dbReference type="ChEBI" id="CHEBI:83665"/>
        <dbReference type="ChEBI" id="CHEBI:456215"/>
        <dbReference type="EC" id="6.3.4.19"/>
    </reaction>
</comment>
<comment type="domain">
    <text evidence="8">The N-terminal region contains the highly conserved SGGXDS motif, predicted to be a P-loop motif involved in ATP binding.</text>
</comment>
<dbReference type="EMBL" id="CAJRAU010000007">
    <property type="protein sequence ID" value="CAG5072854.1"/>
    <property type="molecule type" value="Genomic_DNA"/>
</dbReference>
<feature type="binding site" evidence="8">
    <location>
        <begin position="25"/>
        <end position="30"/>
    </location>
    <ligand>
        <name>ATP</name>
        <dbReference type="ChEBI" id="CHEBI:30616"/>
    </ligand>
</feature>
<evidence type="ECO:0000259" key="9">
    <source>
        <dbReference type="SMART" id="SM00977"/>
    </source>
</evidence>
<evidence type="ECO:0000313" key="11">
    <source>
        <dbReference type="Proteomes" id="UP000679725"/>
    </source>
</evidence>
<evidence type="ECO:0000256" key="6">
    <source>
        <dbReference type="ARBA" id="ARBA00022840"/>
    </source>
</evidence>
<dbReference type="HAMAP" id="MF_01161">
    <property type="entry name" value="tRNA_Ile_lys_synt"/>
    <property type="match status" value="1"/>
</dbReference>
<evidence type="ECO:0000256" key="5">
    <source>
        <dbReference type="ARBA" id="ARBA00022741"/>
    </source>
</evidence>
<dbReference type="SUPFAM" id="SSF56037">
    <property type="entry name" value="PheT/TilS domain"/>
    <property type="match status" value="1"/>
</dbReference>
<protein>
    <recommendedName>
        <fullName evidence="8">tRNA(Ile)-lysidine synthase</fullName>
        <ecNumber evidence="8">6.3.4.19</ecNumber>
    </recommendedName>
    <alternativeName>
        <fullName evidence="8">tRNA(Ile)-2-lysyl-cytidine synthase</fullName>
    </alternativeName>
    <alternativeName>
        <fullName evidence="8">tRNA(Ile)-lysidine synthetase</fullName>
    </alternativeName>
</protein>
<dbReference type="Gene3D" id="3.40.50.620">
    <property type="entry name" value="HUPs"/>
    <property type="match status" value="1"/>
</dbReference>
<comment type="caution">
    <text evidence="10">The sequence shown here is derived from an EMBL/GenBank/DDBJ whole genome shotgun (WGS) entry which is preliminary data.</text>
</comment>
<dbReference type="InterPro" id="IPR012795">
    <property type="entry name" value="tRNA_Ile_lys_synt_N"/>
</dbReference>
<proteinExistence type="inferred from homology"/>
<dbReference type="CDD" id="cd01992">
    <property type="entry name" value="TilS_N"/>
    <property type="match status" value="1"/>
</dbReference>
<dbReference type="RefSeq" id="WP_215235675.1">
    <property type="nucleotide sequence ID" value="NZ_CAJRAU010000007.1"/>
</dbReference>
<keyword evidence="11" id="KW-1185">Reference proteome</keyword>
<keyword evidence="6 8" id="KW-0067">ATP-binding</keyword>
<keyword evidence="5 8" id="KW-0547">Nucleotide-binding</keyword>
<dbReference type="NCBIfam" id="TIGR02432">
    <property type="entry name" value="lysidine_TilS_N"/>
    <property type="match status" value="1"/>
</dbReference>
<evidence type="ECO:0000313" key="10">
    <source>
        <dbReference type="EMBL" id="CAG5072854.1"/>
    </source>
</evidence>
<dbReference type="Pfam" id="PF11734">
    <property type="entry name" value="TilS_C"/>
    <property type="match status" value="1"/>
</dbReference>
<dbReference type="SMART" id="SM00977">
    <property type="entry name" value="TilS_C"/>
    <property type="match status" value="1"/>
</dbReference>
<reference evidence="10 11" key="1">
    <citation type="submission" date="2021-04" db="EMBL/GenBank/DDBJ databases">
        <authorList>
            <person name="Rodrigo-Torres L."/>
            <person name="Arahal R. D."/>
            <person name="Lucena T."/>
        </authorList>
    </citation>
    <scope>NUCLEOTIDE SEQUENCE [LARGE SCALE GENOMIC DNA]</scope>
    <source>
        <strain evidence="10 11">CECT 9623</strain>
    </source>
</reference>
<evidence type="ECO:0000256" key="3">
    <source>
        <dbReference type="ARBA" id="ARBA00022598"/>
    </source>
</evidence>
<accession>A0ABM8UVM3</accession>
<dbReference type="SUPFAM" id="SSF52402">
    <property type="entry name" value="Adenine nucleotide alpha hydrolases-like"/>
    <property type="match status" value="1"/>
</dbReference>
<name>A0ABM8UVM3_9BACT</name>
<dbReference type="InterPro" id="IPR014729">
    <property type="entry name" value="Rossmann-like_a/b/a_fold"/>
</dbReference>
<comment type="similarity">
    <text evidence="8">Belongs to the tRNA(Ile)-lysidine synthase family.</text>
</comment>
<organism evidence="10 11">
    <name type="scientific">Dyadobacter linearis</name>
    <dbReference type="NCBI Taxonomy" id="2823330"/>
    <lineage>
        <taxon>Bacteria</taxon>
        <taxon>Pseudomonadati</taxon>
        <taxon>Bacteroidota</taxon>
        <taxon>Cytophagia</taxon>
        <taxon>Cytophagales</taxon>
        <taxon>Spirosomataceae</taxon>
        <taxon>Dyadobacter</taxon>
    </lineage>
</organism>
<comment type="subcellular location">
    <subcellularLocation>
        <location evidence="1 8">Cytoplasm</location>
    </subcellularLocation>
</comment>
<sequence length="449" mass="51238">MDSFLTFINQQAWELNQKRSLLTVSGGVDSIVLAHLFYLQGFRAGIAHCNFKLRGDESDADEQFVREIAALYGFEFFVTEFDTKRLAGEKGISTQMIARELRYKWFEEVRNDNQYDWIATAHHANDSLETTLLNLARGTGLPGLKGIAPHVNAIIRPLLQTTKEEILTYARENSLPWREDRSNSSLDYKRNRIRHEIIPVLQKLNSSIETTFINTSERLQAAENLLEELLETWKRSAVYQENGLIYIDKGKLLTSTEPAFRLWSVLQEYKFSYAQVKPILTALNGTVGKTFSSASYELLLDRNHLILRRRTPQVSGDEITVWGPGSAISIGNSILFFEGIAQVRINELGKDKSLAFIDLEKVQWPLTIRKWKTGDTFFPFGMEGMRKKLSDLFSDLKMDRFQKGEIQVLVNGNGEIIWVIGIRSDERYKVSNATSKVLKVALINKLSAL</sequence>
<dbReference type="PANTHER" id="PTHR43033:SF1">
    <property type="entry name" value="TRNA(ILE)-LYSIDINE SYNTHASE-RELATED"/>
    <property type="match status" value="1"/>
</dbReference>
<evidence type="ECO:0000256" key="2">
    <source>
        <dbReference type="ARBA" id="ARBA00022490"/>
    </source>
</evidence>
<dbReference type="GO" id="GO:0032267">
    <property type="term" value="F:tRNA(Ile)-lysidine synthase activity"/>
    <property type="evidence" value="ECO:0007669"/>
    <property type="project" value="UniProtKB-EC"/>
</dbReference>
<keyword evidence="3 8" id="KW-0436">Ligase</keyword>
<gene>
    <name evidence="8 10" type="primary">tilS</name>
    <name evidence="10" type="ORF">DYBT9623_04394</name>
</gene>
<feature type="domain" description="Lysidine-tRNA(Ile) synthetase C-terminal" evidence="9">
    <location>
        <begin position="366"/>
        <end position="440"/>
    </location>
</feature>
<keyword evidence="2 8" id="KW-0963">Cytoplasm</keyword>
<evidence type="ECO:0000256" key="7">
    <source>
        <dbReference type="ARBA" id="ARBA00048539"/>
    </source>
</evidence>
<dbReference type="NCBIfam" id="TIGR02433">
    <property type="entry name" value="lysidine_TilS_C"/>
    <property type="match status" value="1"/>
</dbReference>
<dbReference type="InterPro" id="IPR012796">
    <property type="entry name" value="Lysidine-tRNA-synth_C"/>
</dbReference>
<dbReference type="Pfam" id="PF01171">
    <property type="entry name" value="ATP_bind_3"/>
    <property type="match status" value="1"/>
</dbReference>
<keyword evidence="4 8" id="KW-0819">tRNA processing</keyword>
<comment type="function">
    <text evidence="8">Ligates lysine onto the cytidine present at position 34 of the AUA codon-specific tRNA(Ile) that contains the anticodon CAU, in an ATP-dependent manner. Cytidine is converted to lysidine, thus changing the amino acid specificity of the tRNA from methionine to isoleucine.</text>
</comment>
<dbReference type="InterPro" id="IPR011063">
    <property type="entry name" value="TilS/TtcA_N"/>
</dbReference>
<dbReference type="PANTHER" id="PTHR43033">
    <property type="entry name" value="TRNA(ILE)-LYSIDINE SYNTHASE-RELATED"/>
    <property type="match status" value="1"/>
</dbReference>
<dbReference type="EC" id="6.3.4.19" evidence="8"/>